<accession>A0A1F7YQJ7</accession>
<organism evidence="4 5">
    <name type="scientific">Candidatus Woesebacteria bacterium RIFCSPHIGHO2_01_FULL_41_10</name>
    <dbReference type="NCBI Taxonomy" id="1802500"/>
    <lineage>
        <taxon>Bacteria</taxon>
        <taxon>Candidatus Woeseibacteriota</taxon>
    </lineage>
</organism>
<dbReference type="InterPro" id="IPR001910">
    <property type="entry name" value="Inosine/uridine_hydrolase_dom"/>
</dbReference>
<dbReference type="SUPFAM" id="SSF53590">
    <property type="entry name" value="Nucleoside hydrolase"/>
    <property type="match status" value="1"/>
</dbReference>
<evidence type="ECO:0000313" key="5">
    <source>
        <dbReference type="Proteomes" id="UP000177263"/>
    </source>
</evidence>
<name>A0A1F7YQJ7_9BACT</name>
<evidence type="ECO:0000259" key="3">
    <source>
        <dbReference type="Pfam" id="PF01156"/>
    </source>
</evidence>
<keyword evidence="1" id="KW-0378">Hydrolase</keyword>
<evidence type="ECO:0000313" key="4">
    <source>
        <dbReference type="EMBL" id="OGM29450.1"/>
    </source>
</evidence>
<protein>
    <recommendedName>
        <fullName evidence="3">Inosine/uridine-preferring nucleoside hydrolase domain-containing protein</fullName>
    </recommendedName>
</protein>
<dbReference type="STRING" id="1802500.A2801_03935"/>
<dbReference type="GO" id="GO:0006152">
    <property type="term" value="P:purine nucleoside catabolic process"/>
    <property type="evidence" value="ECO:0007669"/>
    <property type="project" value="TreeGrafter"/>
</dbReference>
<dbReference type="GO" id="GO:0005829">
    <property type="term" value="C:cytosol"/>
    <property type="evidence" value="ECO:0007669"/>
    <property type="project" value="TreeGrafter"/>
</dbReference>
<dbReference type="Proteomes" id="UP000177263">
    <property type="component" value="Unassembled WGS sequence"/>
</dbReference>
<reference evidence="4 5" key="1">
    <citation type="journal article" date="2016" name="Nat. Commun.">
        <title>Thousands of microbial genomes shed light on interconnected biogeochemical processes in an aquifer system.</title>
        <authorList>
            <person name="Anantharaman K."/>
            <person name="Brown C.T."/>
            <person name="Hug L.A."/>
            <person name="Sharon I."/>
            <person name="Castelle C.J."/>
            <person name="Probst A.J."/>
            <person name="Thomas B.C."/>
            <person name="Singh A."/>
            <person name="Wilkins M.J."/>
            <person name="Karaoz U."/>
            <person name="Brodie E.L."/>
            <person name="Williams K.H."/>
            <person name="Hubbard S.S."/>
            <person name="Banfield J.F."/>
        </authorList>
    </citation>
    <scope>NUCLEOTIDE SEQUENCE [LARGE SCALE GENOMIC DNA]</scope>
</reference>
<sequence length="312" mass="34906">MSPKNLQKIIIDTDAGHDDVLAMLLLIKSNLFDIQAITTVAGNSTIDKATRNTRFTTKLVQHEEIPVFSGSAKPLKRKLVTAKVHGKSGLDGAQVEDIKYRLTNNAYKKIIEIVKQNPNKVTILTLGPLTNVARALKEAPEIDTLVKEIIIMGGAINIPGNQNRVAEFNISVDPDAADIVFRSKIKKILVPIDICEDMLVHMSDFNKMKSSVLYEPIAHMMESFLKGIKQSLKVNGLLIYDAVAAYYLIDKKSFSVTNMDIVVETKGEHTYGMTVVDKRTYSEKQNNVGVTLRVNKNQFKKDFFRILRQENA</sequence>
<dbReference type="Pfam" id="PF01156">
    <property type="entry name" value="IU_nuc_hydro"/>
    <property type="match status" value="1"/>
</dbReference>
<dbReference type="InterPro" id="IPR036452">
    <property type="entry name" value="Ribo_hydro-like"/>
</dbReference>
<evidence type="ECO:0000256" key="1">
    <source>
        <dbReference type="ARBA" id="ARBA00022801"/>
    </source>
</evidence>
<keyword evidence="2" id="KW-0326">Glycosidase</keyword>
<feature type="domain" description="Inosine/uridine-preferring nucleoside hydrolase" evidence="3">
    <location>
        <begin position="9"/>
        <end position="301"/>
    </location>
</feature>
<proteinExistence type="predicted"/>
<dbReference type="PANTHER" id="PTHR12304">
    <property type="entry name" value="INOSINE-URIDINE PREFERRING NUCLEOSIDE HYDROLASE"/>
    <property type="match status" value="1"/>
</dbReference>
<dbReference type="EMBL" id="MGGM01000012">
    <property type="protein sequence ID" value="OGM29450.1"/>
    <property type="molecule type" value="Genomic_DNA"/>
</dbReference>
<dbReference type="Gene3D" id="3.90.245.10">
    <property type="entry name" value="Ribonucleoside hydrolase-like"/>
    <property type="match status" value="1"/>
</dbReference>
<dbReference type="PANTHER" id="PTHR12304:SF4">
    <property type="entry name" value="URIDINE NUCLEOSIDASE"/>
    <property type="match status" value="1"/>
</dbReference>
<evidence type="ECO:0000256" key="2">
    <source>
        <dbReference type="ARBA" id="ARBA00023295"/>
    </source>
</evidence>
<dbReference type="InterPro" id="IPR023186">
    <property type="entry name" value="IUNH"/>
</dbReference>
<comment type="caution">
    <text evidence="4">The sequence shown here is derived from an EMBL/GenBank/DDBJ whole genome shotgun (WGS) entry which is preliminary data.</text>
</comment>
<dbReference type="AlphaFoldDB" id="A0A1F7YQJ7"/>
<gene>
    <name evidence="4" type="ORF">A2801_03935</name>
</gene>
<dbReference type="GO" id="GO:0008477">
    <property type="term" value="F:purine nucleosidase activity"/>
    <property type="evidence" value="ECO:0007669"/>
    <property type="project" value="TreeGrafter"/>
</dbReference>